<evidence type="ECO:0000256" key="6">
    <source>
        <dbReference type="ARBA" id="ARBA00023136"/>
    </source>
</evidence>
<dbReference type="GO" id="GO:0140359">
    <property type="term" value="F:ABC-type transporter activity"/>
    <property type="evidence" value="ECO:0007669"/>
    <property type="project" value="InterPro"/>
</dbReference>
<dbReference type="InterPro" id="IPR003439">
    <property type="entry name" value="ABC_transporter-like_ATP-bd"/>
</dbReference>
<dbReference type="EMBL" id="LDRK01000019">
    <property type="protein sequence ID" value="KTR86486.1"/>
    <property type="molecule type" value="Genomic_DNA"/>
</dbReference>
<dbReference type="PROSITE" id="PS50929">
    <property type="entry name" value="ABC_TM1F"/>
    <property type="match status" value="1"/>
</dbReference>
<dbReference type="SUPFAM" id="SSF90123">
    <property type="entry name" value="ABC transporter transmembrane region"/>
    <property type="match status" value="1"/>
</dbReference>
<dbReference type="InterPro" id="IPR036640">
    <property type="entry name" value="ABC1_TM_sf"/>
</dbReference>
<comment type="subcellular location">
    <subcellularLocation>
        <location evidence="1">Cell membrane</location>
        <topology evidence="1">Multi-pass membrane protein</topology>
    </subcellularLocation>
</comment>
<keyword evidence="4 10" id="KW-0067">ATP-binding</keyword>
<dbReference type="SUPFAM" id="SSF52540">
    <property type="entry name" value="P-loop containing nucleoside triphosphate hydrolases"/>
    <property type="match status" value="1"/>
</dbReference>
<evidence type="ECO:0000256" key="2">
    <source>
        <dbReference type="ARBA" id="ARBA00022692"/>
    </source>
</evidence>
<dbReference type="Gene3D" id="1.20.1560.10">
    <property type="entry name" value="ABC transporter type 1, transmembrane domain"/>
    <property type="match status" value="1"/>
</dbReference>
<dbReference type="GO" id="GO:0016887">
    <property type="term" value="F:ATP hydrolysis activity"/>
    <property type="evidence" value="ECO:0007669"/>
    <property type="project" value="InterPro"/>
</dbReference>
<proteinExistence type="predicted"/>
<evidence type="ECO:0000256" key="1">
    <source>
        <dbReference type="ARBA" id="ARBA00004651"/>
    </source>
</evidence>
<keyword evidence="3" id="KW-0547">Nucleotide-binding</keyword>
<dbReference type="InterPro" id="IPR011527">
    <property type="entry name" value="ABC1_TM_dom"/>
</dbReference>
<evidence type="ECO:0000313" key="10">
    <source>
        <dbReference type="EMBL" id="KTR86486.1"/>
    </source>
</evidence>
<evidence type="ECO:0000313" key="11">
    <source>
        <dbReference type="Proteomes" id="UP000070810"/>
    </source>
</evidence>
<evidence type="ECO:0000259" key="8">
    <source>
        <dbReference type="PROSITE" id="PS50893"/>
    </source>
</evidence>
<reference evidence="10 11" key="1">
    <citation type="journal article" date="2016" name="Front. Microbiol.">
        <title>Genomic Resource of Rice Seed Associated Bacteria.</title>
        <authorList>
            <person name="Midha S."/>
            <person name="Bansal K."/>
            <person name="Sharma S."/>
            <person name="Kumar N."/>
            <person name="Patil P.P."/>
            <person name="Chaudhry V."/>
            <person name="Patil P.B."/>
        </authorList>
    </citation>
    <scope>NUCLEOTIDE SEQUENCE [LARGE SCALE GENOMIC DNA]</scope>
    <source>
        <strain evidence="10 11">NS354</strain>
    </source>
</reference>
<dbReference type="GO" id="GO:0034040">
    <property type="term" value="F:ATPase-coupled lipid transmembrane transporter activity"/>
    <property type="evidence" value="ECO:0007669"/>
    <property type="project" value="TreeGrafter"/>
</dbReference>
<organism evidence="10 11">
    <name type="scientific">Leucobacter chromiiresistens</name>
    <dbReference type="NCBI Taxonomy" id="1079994"/>
    <lineage>
        <taxon>Bacteria</taxon>
        <taxon>Bacillati</taxon>
        <taxon>Actinomycetota</taxon>
        <taxon>Actinomycetes</taxon>
        <taxon>Micrococcales</taxon>
        <taxon>Microbacteriaceae</taxon>
        <taxon>Leucobacter</taxon>
    </lineage>
</organism>
<evidence type="ECO:0000256" key="3">
    <source>
        <dbReference type="ARBA" id="ARBA00022741"/>
    </source>
</evidence>
<keyword evidence="2 7" id="KW-0812">Transmembrane</keyword>
<dbReference type="Pfam" id="PF00005">
    <property type="entry name" value="ABC_tran"/>
    <property type="match status" value="1"/>
</dbReference>
<comment type="caution">
    <text evidence="10">The sequence shown here is derived from an EMBL/GenBank/DDBJ whole genome shotgun (WGS) entry which is preliminary data.</text>
</comment>
<dbReference type="PANTHER" id="PTHR24221:SF654">
    <property type="entry name" value="ATP-BINDING CASSETTE SUB-FAMILY B MEMBER 6"/>
    <property type="match status" value="1"/>
</dbReference>
<evidence type="ECO:0000259" key="9">
    <source>
        <dbReference type="PROSITE" id="PS50929"/>
    </source>
</evidence>
<accession>A0A147EPM3</accession>
<dbReference type="InterPro" id="IPR017871">
    <property type="entry name" value="ABC_transporter-like_CS"/>
</dbReference>
<dbReference type="OrthoDB" id="9806127at2"/>
<dbReference type="InterPro" id="IPR039421">
    <property type="entry name" value="Type_1_exporter"/>
</dbReference>
<dbReference type="AlphaFoldDB" id="A0A147EPM3"/>
<dbReference type="InterPro" id="IPR027417">
    <property type="entry name" value="P-loop_NTPase"/>
</dbReference>
<dbReference type="PROSITE" id="PS50893">
    <property type="entry name" value="ABC_TRANSPORTER_2"/>
    <property type="match status" value="1"/>
</dbReference>
<feature type="transmembrane region" description="Helical" evidence="7">
    <location>
        <begin position="251"/>
        <end position="272"/>
    </location>
</feature>
<evidence type="ECO:0000256" key="4">
    <source>
        <dbReference type="ARBA" id="ARBA00022840"/>
    </source>
</evidence>
<dbReference type="GO" id="GO:0005886">
    <property type="term" value="C:plasma membrane"/>
    <property type="evidence" value="ECO:0007669"/>
    <property type="project" value="UniProtKB-SubCell"/>
</dbReference>
<dbReference type="Proteomes" id="UP000070810">
    <property type="component" value="Unassembled WGS sequence"/>
</dbReference>
<feature type="transmembrane region" description="Helical" evidence="7">
    <location>
        <begin position="145"/>
        <end position="168"/>
    </location>
</feature>
<feature type="transmembrane region" description="Helical" evidence="7">
    <location>
        <begin position="69"/>
        <end position="95"/>
    </location>
</feature>
<dbReference type="Gene3D" id="3.40.50.300">
    <property type="entry name" value="P-loop containing nucleotide triphosphate hydrolases"/>
    <property type="match status" value="1"/>
</dbReference>
<dbReference type="InterPro" id="IPR003593">
    <property type="entry name" value="AAA+_ATPase"/>
</dbReference>
<gene>
    <name evidence="10" type="ORF">NS354_04550</name>
</gene>
<feature type="transmembrane region" description="Helical" evidence="7">
    <location>
        <begin position="21"/>
        <end position="49"/>
    </location>
</feature>
<keyword evidence="6 7" id="KW-0472">Membrane</keyword>
<dbReference type="SMART" id="SM00382">
    <property type="entry name" value="AAA"/>
    <property type="match status" value="1"/>
</dbReference>
<dbReference type="PANTHER" id="PTHR24221">
    <property type="entry name" value="ATP-BINDING CASSETTE SUB-FAMILY B"/>
    <property type="match status" value="1"/>
</dbReference>
<dbReference type="GO" id="GO:0005524">
    <property type="term" value="F:ATP binding"/>
    <property type="evidence" value="ECO:0007669"/>
    <property type="project" value="UniProtKB-KW"/>
</dbReference>
<dbReference type="CDD" id="cd03228">
    <property type="entry name" value="ABCC_MRP_Like"/>
    <property type="match status" value="1"/>
</dbReference>
<evidence type="ECO:0000256" key="7">
    <source>
        <dbReference type="SAM" id="Phobius"/>
    </source>
</evidence>
<feature type="domain" description="ABC transporter" evidence="8">
    <location>
        <begin position="354"/>
        <end position="588"/>
    </location>
</feature>
<sequence length="592" mass="64159">MKQLWRTLVELFGVLPQGAKPFYIWYSIVTGALSILDTLALALIVAVVTPVAGGEPVSLPVIGVIQPDATVWVIVVIIGLFLLKSALAIVLHWFATRRFARYELQVGNDLFRAYTHSSWEQRARISTAEVTRIVDSSMANANLGFILPLSQVPGNILTFVSVLAVLVVAQPLTALIALVYLAAFSALMLLVISRRARQAGMDNRTYAYRVATIMTEMVDALKEVTLRGKLDEIGEVISNNRRVATRARANISFLGIVPKYAFESALIGGFLVVGGSAYLIGGMASALTAVALFAATGFRMIPAMTTVQSAFTTAGANEVYAKDVIRELSAAKREVAQTAQAEDRAVLPERARSIELRDVSFRYPGAESDVLDGLTLTVPFGSSLAIVGPSGAGKSTLIDILLGLSIPTSGELVVDDIPITDVMKQWRSRVGYVPQRVALFDASIAQNVALTWEDDYDADRVRTALERAHLGDLARRGKGIEEHIGERGASISGGQQQRLGIARALYSDPLVMVMDEATSSLDTATENRVTESMRELQGEVTFVTVAHRLATVRDYDQVCYLDRGNILGRGTFEEVVAQVPEFRLQAELAGLL</sequence>
<feature type="transmembrane region" description="Helical" evidence="7">
    <location>
        <begin position="278"/>
        <end position="298"/>
    </location>
</feature>
<keyword evidence="5 7" id="KW-1133">Transmembrane helix</keyword>
<evidence type="ECO:0000256" key="5">
    <source>
        <dbReference type="ARBA" id="ARBA00022989"/>
    </source>
</evidence>
<keyword evidence="11" id="KW-1185">Reference proteome</keyword>
<feature type="domain" description="ABC transmembrane type-1" evidence="9">
    <location>
        <begin position="27"/>
        <end position="316"/>
    </location>
</feature>
<protein>
    <submittedName>
        <fullName evidence="10">ABC transporter ATP-binding protein</fullName>
    </submittedName>
</protein>
<dbReference type="RefSeq" id="WP_058593411.1">
    <property type="nucleotide sequence ID" value="NZ_LDRK01000019.1"/>
</dbReference>
<dbReference type="PATRIC" id="fig|1079994.3.peg.962"/>
<name>A0A147EPM3_9MICO</name>
<dbReference type="PROSITE" id="PS00211">
    <property type="entry name" value="ABC_TRANSPORTER_1"/>
    <property type="match status" value="1"/>
</dbReference>
<feature type="transmembrane region" description="Helical" evidence="7">
    <location>
        <begin position="174"/>
        <end position="192"/>
    </location>
</feature>